<gene>
    <name evidence="11" type="ORF">D1224_12315</name>
</gene>
<feature type="region of interest" description="Disordered" evidence="7">
    <location>
        <begin position="63"/>
        <end position="82"/>
    </location>
</feature>
<dbReference type="OrthoDB" id="4045at2"/>
<evidence type="ECO:0000256" key="2">
    <source>
        <dbReference type="ARBA" id="ARBA00022475"/>
    </source>
</evidence>
<feature type="transmembrane region" description="Helical" evidence="8">
    <location>
        <begin position="375"/>
        <end position="399"/>
    </location>
</feature>
<evidence type="ECO:0000256" key="4">
    <source>
        <dbReference type="ARBA" id="ARBA00022989"/>
    </source>
</evidence>
<dbReference type="AlphaFoldDB" id="A0A399QV54"/>
<comment type="caution">
    <text evidence="11">The sequence shown here is derived from an EMBL/GenBank/DDBJ whole genome shotgun (WGS) entry which is preliminary data.</text>
</comment>
<keyword evidence="6" id="KW-0653">Protein transport</keyword>
<evidence type="ECO:0000256" key="9">
    <source>
        <dbReference type="SAM" id="SignalP"/>
    </source>
</evidence>
<feature type="signal peptide" evidence="9">
    <location>
        <begin position="1"/>
        <end position="23"/>
    </location>
</feature>
<dbReference type="GO" id="GO:0005886">
    <property type="term" value="C:plasma membrane"/>
    <property type="evidence" value="ECO:0007669"/>
    <property type="project" value="UniProtKB-SubCell"/>
</dbReference>
<sequence>MKNFKKSLQTLGAAALVAGSAFAITAPAVAQNSNVSLSDILRRVQQDSQQMSAEDQRRLQEFRQETAEQQSRMSEARSQLQAAEARGQAFSAEFDENERQLSELSAELETQAGDFGELLGQFRTAAGETMPIIRESLSNYEYGGRAEKLAEVSEARSLPTREDLDALPKAMLQEMIAQSEVKTFTTSVAGAGPEGEVADVELMRVGIFTAATTDDVRFVEVITDGTDEPYLRVLKAQPSGSFASAMRSLINSEPGETVITPIDPSKGDLFAVAGEMPTLEQRIQQGGPVGAVILFLLAVGAVFALFKIVTLFLMGSAMRRTAKTRKAGTGNPLARVFEAYEKNKHQDLESLELKLDEQILRESPKIERFNDVVKVLAAVAPLLGLLGTVIGMIITFTAITNFGAGDPKLMAGGISVALMTTVLGLVAAIPLLLLHAIASSMARGNQQILDEQAAGLVAERAESNTVTA</sequence>
<dbReference type="InterPro" id="IPR002898">
    <property type="entry name" value="MotA_ExbB_proton_chnl"/>
</dbReference>
<feature type="transmembrane region" description="Helical" evidence="8">
    <location>
        <begin position="411"/>
        <end position="434"/>
    </location>
</feature>
<accession>A0A399QV54</accession>
<evidence type="ECO:0000256" key="5">
    <source>
        <dbReference type="ARBA" id="ARBA00023136"/>
    </source>
</evidence>
<evidence type="ECO:0000256" key="3">
    <source>
        <dbReference type="ARBA" id="ARBA00022692"/>
    </source>
</evidence>
<evidence type="ECO:0000259" key="10">
    <source>
        <dbReference type="Pfam" id="PF01618"/>
    </source>
</evidence>
<dbReference type="Pfam" id="PF01618">
    <property type="entry name" value="MotA_ExbB"/>
    <property type="match status" value="1"/>
</dbReference>
<dbReference type="GO" id="GO:0017038">
    <property type="term" value="P:protein import"/>
    <property type="evidence" value="ECO:0007669"/>
    <property type="project" value="TreeGrafter"/>
</dbReference>
<keyword evidence="3 8" id="KW-0812">Transmembrane</keyword>
<keyword evidence="5 8" id="KW-0472">Membrane</keyword>
<keyword evidence="9" id="KW-0732">Signal</keyword>
<comment type="similarity">
    <text evidence="6">Belongs to the exbB/tolQ family.</text>
</comment>
<feature type="domain" description="MotA/TolQ/ExbB proton channel" evidence="10">
    <location>
        <begin position="332"/>
        <end position="444"/>
    </location>
</feature>
<evidence type="ECO:0000256" key="1">
    <source>
        <dbReference type="ARBA" id="ARBA00004651"/>
    </source>
</evidence>
<dbReference type="InterPro" id="IPR050790">
    <property type="entry name" value="ExbB/TolQ_transport"/>
</dbReference>
<name>A0A399QV54_9PROT</name>
<evidence type="ECO:0000313" key="12">
    <source>
        <dbReference type="Proteomes" id="UP000265431"/>
    </source>
</evidence>
<protein>
    <submittedName>
        <fullName evidence="11">Biopolymer transporter ExbB</fullName>
    </submittedName>
</protein>
<dbReference type="PANTHER" id="PTHR30625">
    <property type="entry name" value="PROTEIN TOLQ"/>
    <property type="match status" value="1"/>
</dbReference>
<dbReference type="PIRSF" id="PIRSF037714">
    <property type="entry name" value="TolR"/>
    <property type="match status" value="1"/>
</dbReference>
<keyword evidence="6" id="KW-0813">Transport</keyword>
<evidence type="ECO:0000256" key="6">
    <source>
        <dbReference type="RuleBase" id="RU004057"/>
    </source>
</evidence>
<evidence type="ECO:0000313" key="11">
    <source>
        <dbReference type="EMBL" id="RIJ22331.1"/>
    </source>
</evidence>
<dbReference type="EMBL" id="QWGB01000007">
    <property type="protein sequence ID" value="RIJ22331.1"/>
    <property type="molecule type" value="Genomic_DNA"/>
</dbReference>
<keyword evidence="12" id="KW-1185">Reference proteome</keyword>
<evidence type="ECO:0000256" key="8">
    <source>
        <dbReference type="SAM" id="Phobius"/>
    </source>
</evidence>
<feature type="compositionally biased region" description="Polar residues" evidence="7">
    <location>
        <begin position="67"/>
        <end position="81"/>
    </location>
</feature>
<feature type="transmembrane region" description="Helical" evidence="8">
    <location>
        <begin position="289"/>
        <end position="315"/>
    </location>
</feature>
<dbReference type="Proteomes" id="UP000265431">
    <property type="component" value="Unassembled WGS sequence"/>
</dbReference>
<organism evidence="11 12">
    <name type="scientific">Henriciella barbarensis</name>
    <dbReference type="NCBI Taxonomy" id="86342"/>
    <lineage>
        <taxon>Bacteria</taxon>
        <taxon>Pseudomonadati</taxon>
        <taxon>Pseudomonadota</taxon>
        <taxon>Alphaproteobacteria</taxon>
        <taxon>Hyphomonadales</taxon>
        <taxon>Hyphomonadaceae</taxon>
        <taxon>Henriciella</taxon>
    </lineage>
</organism>
<dbReference type="InterPro" id="IPR017270">
    <property type="entry name" value="MotA/TolQ/ExbB-rel"/>
</dbReference>
<proteinExistence type="inferred from homology"/>
<keyword evidence="2" id="KW-1003">Cell membrane</keyword>
<comment type="subcellular location">
    <subcellularLocation>
        <location evidence="1">Cell membrane</location>
        <topology evidence="1">Multi-pass membrane protein</topology>
    </subcellularLocation>
    <subcellularLocation>
        <location evidence="6">Membrane</location>
        <topology evidence="6">Multi-pass membrane protein</topology>
    </subcellularLocation>
</comment>
<keyword evidence="4 8" id="KW-1133">Transmembrane helix</keyword>
<dbReference type="PANTHER" id="PTHR30625:SF11">
    <property type="entry name" value="MOTA_TOLQ_EXBB PROTON CHANNEL DOMAIN-CONTAINING PROTEIN"/>
    <property type="match status" value="1"/>
</dbReference>
<feature type="chain" id="PRO_5017413791" evidence="9">
    <location>
        <begin position="24"/>
        <end position="468"/>
    </location>
</feature>
<evidence type="ECO:0000256" key="7">
    <source>
        <dbReference type="SAM" id="MobiDB-lite"/>
    </source>
</evidence>
<dbReference type="RefSeq" id="WP_119380249.1">
    <property type="nucleotide sequence ID" value="NZ_QWGB01000007.1"/>
</dbReference>
<reference evidence="11 12" key="1">
    <citation type="submission" date="2018-08" db="EMBL/GenBank/DDBJ databases">
        <title>Henriciella mobilis sp. nov., isolated from seawater.</title>
        <authorList>
            <person name="Cheng H."/>
            <person name="Wu Y.-H."/>
            <person name="Xu X.-W."/>
            <person name="Guo L.-L."/>
        </authorList>
    </citation>
    <scope>NUCLEOTIDE SEQUENCE [LARGE SCALE GENOMIC DNA]</scope>
    <source>
        <strain evidence="11 12">CCUG66934</strain>
    </source>
</reference>